<accession>A0A378K2C0</accession>
<dbReference type="Gene3D" id="3.90.1200.10">
    <property type="match status" value="1"/>
</dbReference>
<feature type="domain" description="Aminoglycoside phosphotransferase" evidence="1">
    <location>
        <begin position="2"/>
        <end position="63"/>
    </location>
</feature>
<evidence type="ECO:0000313" key="2">
    <source>
        <dbReference type="EMBL" id="STX78709.1"/>
    </source>
</evidence>
<dbReference type="Proteomes" id="UP000254631">
    <property type="component" value="Unassembled WGS sequence"/>
</dbReference>
<dbReference type="RefSeq" id="WP_011945734.1">
    <property type="nucleotide sequence ID" value="NZ_BAZA01000098.1"/>
</dbReference>
<reference evidence="2 3" key="1">
    <citation type="submission" date="2018-06" db="EMBL/GenBank/DDBJ databases">
        <authorList>
            <consortium name="Pathogen Informatics"/>
            <person name="Doyle S."/>
        </authorList>
    </citation>
    <scope>NUCLEOTIDE SEQUENCE [LARGE SCALE GENOMIC DNA]</scope>
    <source>
        <strain evidence="2 3">NCTC12000</strain>
    </source>
</reference>
<organism evidence="2 3">
    <name type="scientific">Legionella pneumophila</name>
    <dbReference type="NCBI Taxonomy" id="446"/>
    <lineage>
        <taxon>Bacteria</taxon>
        <taxon>Pseudomonadati</taxon>
        <taxon>Pseudomonadota</taxon>
        <taxon>Gammaproteobacteria</taxon>
        <taxon>Legionellales</taxon>
        <taxon>Legionellaceae</taxon>
        <taxon>Legionella</taxon>
    </lineage>
</organism>
<dbReference type="InterPro" id="IPR002575">
    <property type="entry name" value="Aminoglycoside_PTrfase"/>
</dbReference>
<name>A0A378K2C0_LEGPN</name>
<dbReference type="AlphaFoldDB" id="A0A378K2C0"/>
<evidence type="ECO:0000259" key="1">
    <source>
        <dbReference type="Pfam" id="PF01636"/>
    </source>
</evidence>
<proteinExistence type="predicted"/>
<protein>
    <submittedName>
        <fullName evidence="2">Aminoglycoside phosphotransferase</fullName>
    </submittedName>
</protein>
<sequence length="104" mass="11482">MWVHGDISAGNLLVKNGKLCAVIDFGQLSVGDPACDLAITWTLFAGDSRKIFREMLALDKGTWFRGQAWALWKALIVAAGIVNTNAMELQKSCRIINELFLTEL</sequence>
<dbReference type="InterPro" id="IPR011009">
    <property type="entry name" value="Kinase-like_dom_sf"/>
</dbReference>
<dbReference type="Pfam" id="PF01636">
    <property type="entry name" value="APH"/>
    <property type="match status" value="1"/>
</dbReference>
<dbReference type="SUPFAM" id="SSF56112">
    <property type="entry name" value="Protein kinase-like (PK-like)"/>
    <property type="match status" value="1"/>
</dbReference>
<keyword evidence="2" id="KW-0808">Transferase</keyword>
<evidence type="ECO:0000313" key="3">
    <source>
        <dbReference type="Proteomes" id="UP000254631"/>
    </source>
</evidence>
<gene>
    <name evidence="2" type="ORF">NCTC12000_00690</name>
</gene>
<dbReference type="GO" id="GO:0016740">
    <property type="term" value="F:transferase activity"/>
    <property type="evidence" value="ECO:0007669"/>
    <property type="project" value="UniProtKB-KW"/>
</dbReference>
<dbReference type="EMBL" id="UGOL01000001">
    <property type="protein sequence ID" value="STX78709.1"/>
    <property type="molecule type" value="Genomic_DNA"/>
</dbReference>